<dbReference type="Pfam" id="PF01850">
    <property type="entry name" value="PIN"/>
    <property type="match status" value="1"/>
</dbReference>
<feature type="domain" description="PIN" evidence="7">
    <location>
        <begin position="3"/>
        <end position="132"/>
    </location>
</feature>
<evidence type="ECO:0000256" key="6">
    <source>
        <dbReference type="HAMAP-Rule" id="MF_00265"/>
    </source>
</evidence>
<keyword evidence="1 6" id="KW-1277">Toxin-antitoxin system</keyword>
<reference evidence="8 9" key="1">
    <citation type="submission" date="2022-11" db="EMBL/GenBank/DDBJ databases">
        <title>Nonomuraea corallina sp. nov., a new species of the genus Nonomuraea isolated from sea side sediment in Thai sea.</title>
        <authorList>
            <person name="Ngamcharungchit C."/>
            <person name="Matsumoto A."/>
            <person name="Suriyachadkun C."/>
            <person name="Panbangred W."/>
            <person name="Inahashi Y."/>
            <person name="Intra B."/>
        </authorList>
    </citation>
    <scope>NUCLEOTIDE SEQUENCE [LARGE SCALE GENOMIC DNA]</scope>
    <source>
        <strain evidence="8 9">DSM 43553</strain>
    </source>
</reference>
<sequence length="141" mass="15959">MRMLDVNILVNAQRRDMEHHEQCLAALKELLYGEESYAVSDFVINGFIRIVTDPRIPGSTPFETARQFAESVRGQPHAVTIHAGSRHWEIFTRLCVASDAKGKLVPDAYLAALAIEHGCEFVTCDRDFAKFEGLRWRSPLN</sequence>
<feature type="binding site" evidence="6">
    <location>
        <position position="107"/>
    </location>
    <ligand>
        <name>Mg(2+)</name>
        <dbReference type="ChEBI" id="CHEBI:18420"/>
    </ligand>
</feature>
<evidence type="ECO:0000256" key="1">
    <source>
        <dbReference type="ARBA" id="ARBA00022649"/>
    </source>
</evidence>
<dbReference type="InterPro" id="IPR029060">
    <property type="entry name" value="PIN-like_dom_sf"/>
</dbReference>
<comment type="cofactor">
    <cofactor evidence="6">
        <name>Mg(2+)</name>
        <dbReference type="ChEBI" id="CHEBI:18420"/>
    </cofactor>
</comment>
<keyword evidence="3 6" id="KW-0479">Metal-binding</keyword>
<dbReference type="NCBIfam" id="TIGR00028">
    <property type="entry name" value="Mtu_PIN_fam"/>
    <property type="match status" value="1"/>
</dbReference>
<proteinExistence type="inferred from homology"/>
<keyword evidence="4 6" id="KW-0378">Hydrolase</keyword>
<dbReference type="InterPro" id="IPR002716">
    <property type="entry name" value="PIN_dom"/>
</dbReference>
<accession>A0ABT4SXA6</accession>
<name>A0ABT4SXA6_9ACTN</name>
<evidence type="ECO:0000256" key="3">
    <source>
        <dbReference type="ARBA" id="ARBA00022723"/>
    </source>
</evidence>
<dbReference type="CDD" id="cd18678">
    <property type="entry name" value="PIN_MtVapC25_VapC33-like"/>
    <property type="match status" value="1"/>
</dbReference>
<evidence type="ECO:0000256" key="5">
    <source>
        <dbReference type="ARBA" id="ARBA00022842"/>
    </source>
</evidence>
<dbReference type="Gene3D" id="3.40.50.1010">
    <property type="entry name" value="5'-nuclease"/>
    <property type="match status" value="1"/>
</dbReference>
<comment type="function">
    <text evidence="6">Toxic component of a toxin-antitoxin (TA) system. An RNase.</text>
</comment>
<dbReference type="InterPro" id="IPR006226">
    <property type="entry name" value="Mtu_PIN"/>
</dbReference>
<dbReference type="SUPFAM" id="SSF88723">
    <property type="entry name" value="PIN domain-like"/>
    <property type="match status" value="1"/>
</dbReference>
<organism evidence="8 9">
    <name type="scientific">Nonomuraea ferruginea</name>
    <dbReference type="NCBI Taxonomy" id="46174"/>
    <lineage>
        <taxon>Bacteria</taxon>
        <taxon>Bacillati</taxon>
        <taxon>Actinomycetota</taxon>
        <taxon>Actinomycetes</taxon>
        <taxon>Streptosporangiales</taxon>
        <taxon>Streptosporangiaceae</taxon>
        <taxon>Nonomuraea</taxon>
    </lineage>
</organism>
<protein>
    <recommendedName>
        <fullName evidence="6">Ribonuclease VapC</fullName>
        <shortName evidence="6">RNase VapC</shortName>
        <ecNumber evidence="6">3.1.-.-</ecNumber>
    </recommendedName>
    <alternativeName>
        <fullName evidence="6">Toxin VapC</fullName>
    </alternativeName>
</protein>
<dbReference type="InterPro" id="IPR022907">
    <property type="entry name" value="VapC_family"/>
</dbReference>
<keyword evidence="6" id="KW-0800">Toxin</keyword>
<dbReference type="Proteomes" id="UP001212498">
    <property type="component" value="Unassembled WGS sequence"/>
</dbReference>
<dbReference type="EC" id="3.1.-.-" evidence="6"/>
<keyword evidence="2 6" id="KW-0540">Nuclease</keyword>
<evidence type="ECO:0000256" key="2">
    <source>
        <dbReference type="ARBA" id="ARBA00022722"/>
    </source>
</evidence>
<keyword evidence="5 6" id="KW-0460">Magnesium</keyword>
<dbReference type="RefSeq" id="WP_148029363.1">
    <property type="nucleotide sequence ID" value="NZ_BAABFD010000033.1"/>
</dbReference>
<feature type="binding site" evidence="6">
    <location>
        <position position="5"/>
    </location>
    <ligand>
        <name>Mg(2+)</name>
        <dbReference type="ChEBI" id="CHEBI:18420"/>
    </ligand>
</feature>
<dbReference type="EMBL" id="JAPNUD010000031">
    <property type="protein sequence ID" value="MDA0641882.1"/>
    <property type="molecule type" value="Genomic_DNA"/>
</dbReference>
<keyword evidence="9" id="KW-1185">Reference proteome</keyword>
<evidence type="ECO:0000256" key="4">
    <source>
        <dbReference type="ARBA" id="ARBA00022801"/>
    </source>
</evidence>
<comment type="caution">
    <text evidence="8">The sequence shown here is derived from an EMBL/GenBank/DDBJ whole genome shotgun (WGS) entry which is preliminary data.</text>
</comment>
<evidence type="ECO:0000313" key="9">
    <source>
        <dbReference type="Proteomes" id="UP001212498"/>
    </source>
</evidence>
<evidence type="ECO:0000313" key="8">
    <source>
        <dbReference type="EMBL" id="MDA0641882.1"/>
    </source>
</evidence>
<evidence type="ECO:0000259" key="7">
    <source>
        <dbReference type="Pfam" id="PF01850"/>
    </source>
</evidence>
<gene>
    <name evidence="6" type="primary">vapC</name>
    <name evidence="8" type="ORF">OUY24_14730</name>
</gene>
<comment type="similarity">
    <text evidence="6">Belongs to the PINc/VapC protein family.</text>
</comment>
<dbReference type="HAMAP" id="MF_00265">
    <property type="entry name" value="VapC_Nob1"/>
    <property type="match status" value="1"/>
</dbReference>